<dbReference type="AlphaFoldDB" id="E6QTN3"/>
<protein>
    <submittedName>
        <fullName evidence="1">Uncharacterized protein</fullName>
    </submittedName>
</protein>
<accession>E6QTN3</accession>
<comment type="caution">
    <text evidence="1">The sequence shown here is derived from an EMBL/GenBank/DDBJ whole genome shotgun (WGS) entry which is preliminary data.</text>
</comment>
<reference evidence="1" key="1">
    <citation type="submission" date="2009-10" db="EMBL/GenBank/DDBJ databases">
        <title>Diversity of trophic interactions inside an arsenic-rich microbial ecosystem.</title>
        <authorList>
            <person name="Bertin P.N."/>
            <person name="Heinrich-Salmeron A."/>
            <person name="Pelletier E."/>
            <person name="Goulhen-Chollet F."/>
            <person name="Arsene-Ploetze F."/>
            <person name="Gallien S."/>
            <person name="Calteau A."/>
            <person name="Vallenet D."/>
            <person name="Casiot C."/>
            <person name="Chane-Woon-Ming B."/>
            <person name="Giloteaux L."/>
            <person name="Barakat M."/>
            <person name="Bonnefoy V."/>
            <person name="Bruneel O."/>
            <person name="Chandler M."/>
            <person name="Cleiss J."/>
            <person name="Duran R."/>
            <person name="Elbaz-Poulichet F."/>
            <person name="Fonknechten N."/>
            <person name="Lauga B."/>
            <person name="Mornico D."/>
            <person name="Ortet P."/>
            <person name="Schaeffer C."/>
            <person name="Siguier P."/>
            <person name="Alexander Thil Smith A."/>
            <person name="Van Dorsselaer A."/>
            <person name="Weissenbach J."/>
            <person name="Medigue C."/>
            <person name="Le Paslier D."/>
        </authorList>
    </citation>
    <scope>NUCLEOTIDE SEQUENCE</scope>
</reference>
<sequence length="79" mass="8913">MLCIRDGCKTQSAANGYSIRKFYNAANARIHGYPPDWGRFGHIPALQTACCERHNGTSCALGRIPKRPQRKSMLFIYEP</sequence>
<dbReference type="EMBL" id="CABR01000094">
    <property type="protein sequence ID" value="CBI10605.1"/>
    <property type="molecule type" value="Genomic_DNA"/>
</dbReference>
<organism evidence="1">
    <name type="scientific">mine drainage metagenome</name>
    <dbReference type="NCBI Taxonomy" id="410659"/>
    <lineage>
        <taxon>unclassified sequences</taxon>
        <taxon>metagenomes</taxon>
        <taxon>ecological metagenomes</taxon>
    </lineage>
</organism>
<evidence type="ECO:0000313" key="1">
    <source>
        <dbReference type="EMBL" id="CBI10605.1"/>
    </source>
</evidence>
<name>E6QTN3_9ZZZZ</name>
<gene>
    <name evidence="1" type="ORF">CARN7_1393</name>
</gene>
<proteinExistence type="predicted"/>